<feature type="region of interest" description="Disordered" evidence="5">
    <location>
        <begin position="87"/>
        <end position="106"/>
    </location>
</feature>
<reference evidence="7 8" key="1">
    <citation type="submission" date="2020-07" db="EMBL/GenBank/DDBJ databases">
        <title>Sequencing the genomes of 1000 actinobacteria strains.</title>
        <authorList>
            <person name="Klenk H.-P."/>
        </authorList>
    </citation>
    <scope>NUCLEOTIDE SEQUENCE [LARGE SCALE GENOMIC DNA]</scope>
    <source>
        <strain evidence="7 8">DSM 104001</strain>
    </source>
</reference>
<keyword evidence="3" id="KW-0238">DNA-binding</keyword>
<dbReference type="InterPro" id="IPR009042">
    <property type="entry name" value="RNA_pol_sigma70_r1_2"/>
</dbReference>
<dbReference type="InterPro" id="IPR036388">
    <property type="entry name" value="WH-like_DNA-bd_sf"/>
</dbReference>
<dbReference type="SUPFAM" id="SSF88946">
    <property type="entry name" value="Sigma2 domain of RNA polymerase sigma factors"/>
    <property type="match status" value="1"/>
</dbReference>
<feature type="region of interest" description="Disordered" evidence="5">
    <location>
        <begin position="549"/>
        <end position="578"/>
    </location>
</feature>
<dbReference type="InterPro" id="IPR013324">
    <property type="entry name" value="RNA_pol_sigma_r3/r4-like"/>
</dbReference>
<dbReference type="InterPro" id="IPR014284">
    <property type="entry name" value="RNA_pol_sigma-70_dom"/>
</dbReference>
<evidence type="ECO:0000256" key="2">
    <source>
        <dbReference type="ARBA" id="ARBA00023082"/>
    </source>
</evidence>
<dbReference type="RefSeq" id="WP_179714703.1">
    <property type="nucleotide sequence ID" value="NZ_JACBZT010000001.1"/>
</dbReference>
<evidence type="ECO:0000256" key="4">
    <source>
        <dbReference type="ARBA" id="ARBA00023163"/>
    </source>
</evidence>
<name>A0A853CC06_9ACTN</name>
<keyword evidence="1" id="KW-0805">Transcription regulation</keyword>
<feature type="compositionally biased region" description="Basic and acidic residues" evidence="5">
    <location>
        <begin position="553"/>
        <end position="578"/>
    </location>
</feature>
<evidence type="ECO:0000313" key="7">
    <source>
        <dbReference type="EMBL" id="NYJ03918.1"/>
    </source>
</evidence>
<protein>
    <submittedName>
        <fullName evidence="7">RNA polymerase sigma factor (Sigma-70 family)</fullName>
    </submittedName>
</protein>
<dbReference type="PANTHER" id="PTHR30603">
    <property type="entry name" value="RNA POLYMERASE SIGMA FACTOR RPO"/>
    <property type="match status" value="1"/>
</dbReference>
<dbReference type="PRINTS" id="PR00046">
    <property type="entry name" value="SIGMA70FCT"/>
</dbReference>
<feature type="region of interest" description="Disordered" evidence="5">
    <location>
        <begin position="124"/>
        <end position="146"/>
    </location>
</feature>
<feature type="domain" description="RNA polymerase sigma-70" evidence="6">
    <location>
        <begin position="500"/>
        <end position="526"/>
    </location>
</feature>
<dbReference type="Gene3D" id="1.10.601.10">
    <property type="entry name" value="RNA Polymerase Primary Sigma Factor"/>
    <property type="match status" value="1"/>
</dbReference>
<dbReference type="InterPro" id="IPR013325">
    <property type="entry name" value="RNA_pol_sigma_r2"/>
</dbReference>
<proteinExistence type="predicted"/>
<keyword evidence="8" id="KW-1185">Reference proteome</keyword>
<dbReference type="GO" id="GO:0003677">
    <property type="term" value="F:DNA binding"/>
    <property type="evidence" value="ECO:0007669"/>
    <property type="project" value="UniProtKB-KW"/>
</dbReference>
<dbReference type="InterPro" id="IPR007624">
    <property type="entry name" value="RNA_pol_sigma70_r3"/>
</dbReference>
<keyword evidence="2" id="KW-0731">Sigma factor</keyword>
<sequence>MTTLTALKLELQDLAERTGRIPTAGEVQALLRRHGLGSAVLSDLLGASGMGTGAAVPRADGPRPERNGPEPKPARGLASQPINAWSTNALPRNSDEGPPGNGTDHSVVSEVINVDASTSAEITADDENWNDEDPFSSGSLAPSPPRLIRDSAVARVAADLQDDYKRSGALTMVDVTTLAQRRGLSSDDIEDVLLSLAEADVELSEERIEAGYDGSGDLDGGRVRRQIASIERDQLGAYLAAASRIPLLTAEQEVRLGRAIRAGQEALQALDADVAASTLPRSRSRRAAIIEAGRQAHRDLVSANLRLVVSIAKLPRYAHCGVELPDRIQDGNAGLMRAADKYDAELGYKFSTYATWWIRQHIDRGVGDRGRAIRLPIHVHEQVKKVRAAKARLEGQLERPVTLGELSSDLGMEAGRVAAVLTWSEPVLSYDTLIGDKETTSLLDLISGDTADVSCVDPATVILSRQLESDVARVLAAVLTPREVEVLKRRYGLDGRDVSTLDDIGDDFGITRERIRQIQVKAMEVLQADPRVDSLYEYLVDHTLRDAVASPLEPRETPPPKRRSTPDHRRKAAEGLHV</sequence>
<gene>
    <name evidence="7" type="ORF">GGQ55_000196</name>
</gene>
<dbReference type="Pfam" id="PF04542">
    <property type="entry name" value="Sigma70_r2"/>
    <property type="match status" value="1"/>
</dbReference>
<dbReference type="GO" id="GO:0006352">
    <property type="term" value="P:DNA-templated transcription initiation"/>
    <property type="evidence" value="ECO:0007669"/>
    <property type="project" value="InterPro"/>
</dbReference>
<evidence type="ECO:0000256" key="3">
    <source>
        <dbReference type="ARBA" id="ARBA00023125"/>
    </source>
</evidence>
<dbReference type="AlphaFoldDB" id="A0A853CC06"/>
<dbReference type="Gene3D" id="1.10.10.10">
    <property type="entry name" value="Winged helix-like DNA-binding domain superfamily/Winged helix DNA-binding domain"/>
    <property type="match status" value="2"/>
</dbReference>
<evidence type="ECO:0000256" key="5">
    <source>
        <dbReference type="SAM" id="MobiDB-lite"/>
    </source>
</evidence>
<dbReference type="Pfam" id="PF04539">
    <property type="entry name" value="Sigma70_r3"/>
    <property type="match status" value="1"/>
</dbReference>
<dbReference type="NCBIfam" id="TIGR02937">
    <property type="entry name" value="sigma70-ECF"/>
    <property type="match status" value="1"/>
</dbReference>
<feature type="region of interest" description="Disordered" evidence="5">
    <location>
        <begin position="52"/>
        <end position="81"/>
    </location>
</feature>
<dbReference type="InterPro" id="IPR007630">
    <property type="entry name" value="RNA_pol_sigma70_r4"/>
</dbReference>
<dbReference type="PROSITE" id="PS00716">
    <property type="entry name" value="SIGMA70_2"/>
    <property type="match status" value="1"/>
</dbReference>
<dbReference type="InterPro" id="IPR050239">
    <property type="entry name" value="Sigma-70_RNA_pol_init_factors"/>
</dbReference>
<dbReference type="Proteomes" id="UP000541969">
    <property type="component" value="Unassembled WGS sequence"/>
</dbReference>
<dbReference type="GO" id="GO:0016987">
    <property type="term" value="F:sigma factor activity"/>
    <property type="evidence" value="ECO:0007669"/>
    <property type="project" value="UniProtKB-KW"/>
</dbReference>
<dbReference type="InterPro" id="IPR000943">
    <property type="entry name" value="RNA_pol_sigma70"/>
</dbReference>
<organism evidence="7 8">
    <name type="scientific">Petropleomorpha daqingensis</name>
    <dbReference type="NCBI Taxonomy" id="2026353"/>
    <lineage>
        <taxon>Bacteria</taxon>
        <taxon>Bacillati</taxon>
        <taxon>Actinomycetota</taxon>
        <taxon>Actinomycetes</taxon>
        <taxon>Geodermatophilales</taxon>
        <taxon>Geodermatophilaceae</taxon>
        <taxon>Petropleomorpha</taxon>
    </lineage>
</organism>
<dbReference type="InterPro" id="IPR007627">
    <property type="entry name" value="RNA_pol_sigma70_r2"/>
</dbReference>
<dbReference type="EMBL" id="JACBZT010000001">
    <property type="protein sequence ID" value="NYJ03918.1"/>
    <property type="molecule type" value="Genomic_DNA"/>
</dbReference>
<dbReference type="Pfam" id="PF00140">
    <property type="entry name" value="Sigma70_r1_2"/>
    <property type="match status" value="1"/>
</dbReference>
<accession>A0A853CC06</accession>
<dbReference type="CDD" id="cd06171">
    <property type="entry name" value="Sigma70_r4"/>
    <property type="match status" value="1"/>
</dbReference>
<evidence type="ECO:0000259" key="6">
    <source>
        <dbReference type="PROSITE" id="PS00716"/>
    </source>
</evidence>
<feature type="compositionally biased region" description="Basic and acidic residues" evidence="5">
    <location>
        <begin position="60"/>
        <end position="73"/>
    </location>
</feature>
<evidence type="ECO:0000313" key="8">
    <source>
        <dbReference type="Proteomes" id="UP000541969"/>
    </source>
</evidence>
<keyword evidence="4" id="KW-0804">Transcription</keyword>
<dbReference type="SUPFAM" id="SSF88659">
    <property type="entry name" value="Sigma3 and sigma4 domains of RNA polymerase sigma factors"/>
    <property type="match status" value="2"/>
</dbReference>
<feature type="compositionally biased region" description="Acidic residues" evidence="5">
    <location>
        <begin position="124"/>
        <end position="134"/>
    </location>
</feature>
<dbReference type="Pfam" id="PF04545">
    <property type="entry name" value="Sigma70_r4"/>
    <property type="match status" value="1"/>
</dbReference>
<comment type="caution">
    <text evidence="7">The sequence shown here is derived from an EMBL/GenBank/DDBJ whole genome shotgun (WGS) entry which is preliminary data.</text>
</comment>
<dbReference type="PANTHER" id="PTHR30603:SF47">
    <property type="entry name" value="RNA POLYMERASE SIGMA FACTOR SIGD, CHLOROPLASTIC"/>
    <property type="match status" value="1"/>
</dbReference>
<evidence type="ECO:0000256" key="1">
    <source>
        <dbReference type="ARBA" id="ARBA00023015"/>
    </source>
</evidence>